<name>A0A6A3CFA9_HIBSY</name>
<keyword evidence="10" id="KW-1185">Reference proteome</keyword>
<evidence type="ECO:0000256" key="8">
    <source>
        <dbReference type="SAM" id="MobiDB-lite"/>
    </source>
</evidence>
<evidence type="ECO:0000256" key="3">
    <source>
        <dbReference type="ARBA" id="ARBA00022692"/>
    </source>
</evidence>
<dbReference type="AlphaFoldDB" id="A0A6A3CFA9"/>
<evidence type="ECO:0000313" key="10">
    <source>
        <dbReference type="Proteomes" id="UP000436088"/>
    </source>
</evidence>
<dbReference type="Gene3D" id="1.10.510.10">
    <property type="entry name" value="Transferase(Phosphotransferase) domain 1"/>
    <property type="match status" value="1"/>
</dbReference>
<comment type="subcellular location">
    <subcellularLocation>
        <location evidence="1">Membrane</location>
        <topology evidence="1">Single-pass type I membrane protein</topology>
    </subcellularLocation>
</comment>
<gene>
    <name evidence="9" type="ORF">F3Y22_tig00007895pilonHSYRG00142</name>
</gene>
<organism evidence="9 10">
    <name type="scientific">Hibiscus syriacus</name>
    <name type="common">Rose of Sharon</name>
    <dbReference type="NCBI Taxonomy" id="106335"/>
    <lineage>
        <taxon>Eukaryota</taxon>
        <taxon>Viridiplantae</taxon>
        <taxon>Streptophyta</taxon>
        <taxon>Embryophyta</taxon>
        <taxon>Tracheophyta</taxon>
        <taxon>Spermatophyta</taxon>
        <taxon>Magnoliopsida</taxon>
        <taxon>eudicotyledons</taxon>
        <taxon>Gunneridae</taxon>
        <taxon>Pentapetalae</taxon>
        <taxon>rosids</taxon>
        <taxon>malvids</taxon>
        <taxon>Malvales</taxon>
        <taxon>Malvaceae</taxon>
        <taxon>Malvoideae</taxon>
        <taxon>Hibiscus</taxon>
    </lineage>
</organism>
<feature type="compositionally biased region" description="Low complexity" evidence="8">
    <location>
        <begin position="90"/>
        <end position="102"/>
    </location>
</feature>
<evidence type="ECO:0000256" key="2">
    <source>
        <dbReference type="ARBA" id="ARBA00022527"/>
    </source>
</evidence>
<evidence type="ECO:0000256" key="5">
    <source>
        <dbReference type="ARBA" id="ARBA00022989"/>
    </source>
</evidence>
<evidence type="ECO:0000313" key="9">
    <source>
        <dbReference type="EMBL" id="KAE8726078.1"/>
    </source>
</evidence>
<feature type="region of interest" description="Disordered" evidence="8">
    <location>
        <begin position="77"/>
        <end position="102"/>
    </location>
</feature>
<keyword evidence="2" id="KW-0418">Kinase</keyword>
<protein>
    <submittedName>
        <fullName evidence="9">Uncharacterized protein</fullName>
    </submittedName>
</protein>
<dbReference type="GO" id="GO:0016020">
    <property type="term" value="C:membrane"/>
    <property type="evidence" value="ECO:0007669"/>
    <property type="project" value="UniProtKB-SubCell"/>
</dbReference>
<accession>A0A6A3CFA9</accession>
<evidence type="ECO:0000256" key="1">
    <source>
        <dbReference type="ARBA" id="ARBA00004479"/>
    </source>
</evidence>
<reference evidence="9" key="1">
    <citation type="submission" date="2019-09" db="EMBL/GenBank/DDBJ databases">
        <title>Draft genome information of white flower Hibiscus syriacus.</title>
        <authorList>
            <person name="Kim Y.-M."/>
        </authorList>
    </citation>
    <scope>NUCLEOTIDE SEQUENCE [LARGE SCALE GENOMIC DNA]</scope>
    <source>
        <strain evidence="9">YM2019G1</strain>
    </source>
</reference>
<sequence length="102" mass="11545">MVGGRKNVNVEVDRTSEVYFPDWIYSRVQLDEELGLEGFRNENEQEKARKMIIVSLWCIQTDPSNRPSMSRVVEMLEGSTESLTIPPRPCLSSSPSRAAELG</sequence>
<keyword evidence="5" id="KW-1133">Transmembrane helix</keyword>
<comment type="caution">
    <text evidence="9">The sequence shown here is derived from an EMBL/GenBank/DDBJ whole genome shotgun (WGS) entry which is preliminary data.</text>
</comment>
<keyword evidence="3" id="KW-0812">Transmembrane</keyword>
<keyword evidence="2" id="KW-0723">Serine/threonine-protein kinase</keyword>
<evidence type="ECO:0000256" key="4">
    <source>
        <dbReference type="ARBA" id="ARBA00022729"/>
    </source>
</evidence>
<evidence type="ECO:0000256" key="6">
    <source>
        <dbReference type="ARBA" id="ARBA00023136"/>
    </source>
</evidence>
<dbReference type="EMBL" id="VEPZ02000396">
    <property type="protein sequence ID" value="KAE8726078.1"/>
    <property type="molecule type" value="Genomic_DNA"/>
</dbReference>
<keyword evidence="4" id="KW-0732">Signal</keyword>
<keyword evidence="6" id="KW-0472">Membrane</keyword>
<evidence type="ECO:0000256" key="7">
    <source>
        <dbReference type="ARBA" id="ARBA00023180"/>
    </source>
</evidence>
<dbReference type="GO" id="GO:0004674">
    <property type="term" value="F:protein serine/threonine kinase activity"/>
    <property type="evidence" value="ECO:0007669"/>
    <property type="project" value="UniProtKB-KW"/>
</dbReference>
<dbReference type="InterPro" id="IPR045874">
    <property type="entry name" value="LRK10/LRL21-25-like"/>
</dbReference>
<dbReference type="Proteomes" id="UP000436088">
    <property type="component" value="Unassembled WGS sequence"/>
</dbReference>
<keyword evidence="7" id="KW-0325">Glycoprotein</keyword>
<proteinExistence type="predicted"/>
<keyword evidence="2" id="KW-0808">Transferase</keyword>
<dbReference type="PANTHER" id="PTHR27009">
    <property type="entry name" value="RUST RESISTANCE KINASE LR10-RELATED"/>
    <property type="match status" value="1"/>
</dbReference>